<sequence length="653" mass="71670">MSVIVDAEAEFIKSILEGSSSLEAFEKSWNDVVADLSTKPLDDATADIAHSTAGRIHHLANQILEMHDERNRMHASLLTDFEHLLDQLHLDNSHPPPRRPRTSSASEPEVAVCPPYIPPAYSWLLRNIHNPYPSKGHKLSISRETTTSLASIDTWFLNIRRRIGWTSISKTYFAGSRADTVAAATRALVEDGNKDDAAEPLPANIRMAFVQMEATAKELYLEKFTESELVGKLDGLVRDMTTKDKQGRRRPLRGKPLVKDQTEMNPVEKETTQGSTSATGVLEPRTIPLTRPSSPFIADNRLTRKRRVPDDDHDDFAAGVHQPRKRSRVLSSSSSCSSISSLTSSPFSPSSSRSSTPSISEPRTPPLPCREDFFTTRHCAVAFTEPTSGHTMHVRPRLHVDSDPLLDVIHPTTSYSTPSSSPSSDEPSPFFDAPSEFSNEWSSIFFNTPESAVLGDLDLSSLHAPEILCAPEMAPVFYPSDIVLQALVPKDPSPCNPLPQSNLLDQGWHEPGYPFASNYMPPMAWANDVTHILDVQPPMSSLSSNKAVPTQTLSATLPILDELSSLTSLPNGVASNSSPQHHSKSIDWLSVFPESLSPTAVIDGACSINIGDPYESTIEKPISITPAQRAAKLTRLHSLITQARQIEAELVQP</sequence>
<dbReference type="CDD" id="cd00086">
    <property type="entry name" value="homeodomain"/>
    <property type="match status" value="1"/>
</dbReference>
<feature type="compositionally biased region" description="Low complexity" evidence="5">
    <location>
        <begin position="411"/>
        <end position="432"/>
    </location>
</feature>
<proteinExistence type="inferred from homology"/>
<organism evidence="8">
    <name type="scientific">Pleurotus djamor</name>
    <name type="common">Pink oyster mushroom</name>
    <dbReference type="NCBI Taxonomy" id="34470"/>
    <lineage>
        <taxon>Eukaryota</taxon>
        <taxon>Fungi</taxon>
        <taxon>Dikarya</taxon>
        <taxon>Basidiomycota</taxon>
        <taxon>Agaricomycotina</taxon>
        <taxon>Agaricomycetes</taxon>
        <taxon>Agaricomycetidae</taxon>
        <taxon>Agaricales</taxon>
        <taxon>Pleurotineae</taxon>
        <taxon>Pleurotaceae</taxon>
        <taxon>Pleurotus</taxon>
    </lineage>
</organism>
<dbReference type="SUPFAM" id="SSF46689">
    <property type="entry name" value="Homeodomain-like"/>
    <property type="match status" value="1"/>
</dbReference>
<dbReference type="AlphaFoldDB" id="Q68SR9"/>
<dbReference type="InterPro" id="IPR009057">
    <property type="entry name" value="Homeodomain-like_sf"/>
</dbReference>
<evidence type="ECO:0000256" key="5">
    <source>
        <dbReference type="SAM" id="MobiDB-lite"/>
    </source>
</evidence>
<feature type="region of interest" description="Disordered" evidence="5">
    <location>
        <begin position="409"/>
        <end position="432"/>
    </location>
</feature>
<comment type="similarity">
    <text evidence="1">Belongs to the TALE/M-ATYP homeobox family.</text>
</comment>
<dbReference type="Gene3D" id="1.10.10.60">
    <property type="entry name" value="Homeodomain-like"/>
    <property type="match status" value="1"/>
</dbReference>
<dbReference type="InterPro" id="IPR024333">
    <property type="entry name" value="Mating-type_A-alpha/beta_1_N"/>
</dbReference>
<evidence type="ECO:0000313" key="8">
    <source>
        <dbReference type="EMBL" id="AAS46746.1"/>
    </source>
</evidence>
<dbReference type="GO" id="GO:0003677">
    <property type="term" value="F:DNA binding"/>
    <property type="evidence" value="ECO:0007669"/>
    <property type="project" value="UniProtKB-KW"/>
</dbReference>
<gene>
    <name evidence="8" type="primary">a1</name>
</gene>
<feature type="region of interest" description="Disordered" evidence="5">
    <location>
        <begin position="240"/>
        <end position="368"/>
    </location>
</feature>
<evidence type="ECO:0000256" key="2">
    <source>
        <dbReference type="ARBA" id="ARBA00023125"/>
    </source>
</evidence>
<reference evidence="8" key="1">
    <citation type="journal article" date="2004" name="Fungal Genet. Biol.">
        <title>The genetic structure and diversity of the A and B mating-type genes from the tropical oyster mushroom, Pleurotus djamor.</title>
        <authorList>
            <person name="James T.Y."/>
            <person name="Liou S.R."/>
            <person name="Vilgalys R."/>
        </authorList>
    </citation>
    <scope>NUCLEOTIDE SEQUENCE</scope>
    <source>
        <strain evidence="8">RV95/134.104</strain>
    </source>
</reference>
<feature type="domain" description="KN homeodomain" evidence="6">
    <location>
        <begin position="123"/>
        <end position="162"/>
    </location>
</feature>
<keyword evidence="2 8" id="KW-0238">DNA-binding</keyword>
<dbReference type="InterPro" id="IPR008422">
    <property type="entry name" value="KN_HD"/>
</dbReference>
<feature type="domain" description="Mating-type protein A-alpha/beta 1 N-terminal" evidence="7">
    <location>
        <begin position="7"/>
        <end position="77"/>
    </location>
</feature>
<feature type="compositionally biased region" description="Low complexity" evidence="5">
    <location>
        <begin position="329"/>
        <end position="362"/>
    </location>
</feature>
<dbReference type="Pfam" id="PF05920">
    <property type="entry name" value="Homeobox_KN"/>
    <property type="match status" value="1"/>
</dbReference>
<dbReference type="Pfam" id="PF12731">
    <property type="entry name" value="Mating_N"/>
    <property type="match status" value="1"/>
</dbReference>
<evidence type="ECO:0000256" key="4">
    <source>
        <dbReference type="ARBA" id="ARBA00023242"/>
    </source>
</evidence>
<evidence type="ECO:0000259" key="6">
    <source>
        <dbReference type="Pfam" id="PF05920"/>
    </source>
</evidence>
<dbReference type="EMBL" id="AY462112">
    <property type="protein sequence ID" value="AAS46746.1"/>
    <property type="molecule type" value="Genomic_DNA"/>
</dbReference>
<name>Q68SR9_PLEDJ</name>
<evidence type="ECO:0000256" key="1">
    <source>
        <dbReference type="ARBA" id="ARBA00005800"/>
    </source>
</evidence>
<accession>Q68SR9</accession>
<keyword evidence="4" id="KW-0539">Nucleus</keyword>
<keyword evidence="3 8" id="KW-0371">Homeobox</keyword>
<evidence type="ECO:0000259" key="7">
    <source>
        <dbReference type="Pfam" id="PF12731"/>
    </source>
</evidence>
<dbReference type="GO" id="GO:0006355">
    <property type="term" value="P:regulation of DNA-templated transcription"/>
    <property type="evidence" value="ECO:0007669"/>
    <property type="project" value="InterPro"/>
</dbReference>
<dbReference type="InterPro" id="IPR001356">
    <property type="entry name" value="HD"/>
</dbReference>
<feature type="compositionally biased region" description="Basic and acidic residues" evidence="5">
    <location>
        <begin position="257"/>
        <end position="271"/>
    </location>
</feature>
<evidence type="ECO:0000256" key="3">
    <source>
        <dbReference type="ARBA" id="ARBA00023155"/>
    </source>
</evidence>
<protein>
    <submittedName>
        <fullName evidence="8">HD1 homeodomain mating-type protein</fullName>
    </submittedName>
</protein>